<organism evidence="1 2">
    <name type="scientific">Leptospira santarosai str. CBC1416</name>
    <dbReference type="NCBI Taxonomy" id="1193059"/>
    <lineage>
        <taxon>Bacteria</taxon>
        <taxon>Pseudomonadati</taxon>
        <taxon>Spirochaetota</taxon>
        <taxon>Spirochaetia</taxon>
        <taxon>Leptospirales</taxon>
        <taxon>Leptospiraceae</taxon>
        <taxon>Leptospira</taxon>
    </lineage>
</organism>
<dbReference type="EMBL" id="AKWE02000175">
    <property type="protein sequence ID" value="EMO56364.1"/>
    <property type="molecule type" value="Genomic_DNA"/>
</dbReference>
<name>M6VTJ6_9LEPT</name>
<sequence>MDIFEYAEQGNQFRICFSIPFTVFDPVRAESYGIFFLMKREFGFSHSFFHKK</sequence>
<evidence type="ECO:0000313" key="1">
    <source>
        <dbReference type="EMBL" id="EMO56364.1"/>
    </source>
</evidence>
<comment type="caution">
    <text evidence="1">The sequence shown here is derived from an EMBL/GenBank/DDBJ whole genome shotgun (WGS) entry which is preliminary data.</text>
</comment>
<evidence type="ECO:0000313" key="2">
    <source>
        <dbReference type="Proteomes" id="UP000012149"/>
    </source>
</evidence>
<dbReference type="Proteomes" id="UP000012149">
    <property type="component" value="Unassembled WGS sequence"/>
</dbReference>
<gene>
    <name evidence="1" type="ORF">LEP1GSC161_0987</name>
</gene>
<accession>M6VTJ6</accession>
<protein>
    <submittedName>
        <fullName evidence="1">Uncharacterized protein</fullName>
    </submittedName>
</protein>
<dbReference type="AlphaFoldDB" id="M6VTJ6"/>
<reference evidence="1 2" key="1">
    <citation type="submission" date="2013-01" db="EMBL/GenBank/DDBJ databases">
        <authorList>
            <person name="Harkins D.M."/>
            <person name="Durkin A.S."/>
            <person name="Brinkac L.M."/>
            <person name="Haft D.H."/>
            <person name="Selengut J.D."/>
            <person name="Sanka R."/>
            <person name="DePew J."/>
            <person name="Purushe J."/>
            <person name="Matthias M.A."/>
            <person name="Vinetz J.M."/>
            <person name="Sutton G.G."/>
            <person name="Nierman W.C."/>
            <person name="Fouts D.E."/>
        </authorList>
    </citation>
    <scope>NUCLEOTIDE SEQUENCE [LARGE SCALE GENOMIC DNA]</scope>
    <source>
        <strain evidence="1 2">CBC1416</strain>
    </source>
</reference>
<proteinExistence type="predicted"/>